<comment type="caution">
    <text evidence="1">The sequence shown here is derived from an EMBL/GenBank/DDBJ whole genome shotgun (WGS) entry which is preliminary data.</text>
</comment>
<gene>
    <name evidence="1" type="ORF">Slati_3035300</name>
</gene>
<sequence>MGAPLREVLPTPTSYELKRRLREPLGQTIYLNVGPTSLASQTRGLGGHMASFPQMTPNDAIADGCPVARGIVRSDFV</sequence>
<evidence type="ECO:0000313" key="1">
    <source>
        <dbReference type="EMBL" id="KAL0428605.1"/>
    </source>
</evidence>
<dbReference type="AlphaFoldDB" id="A0AAW2VH08"/>
<proteinExistence type="predicted"/>
<dbReference type="EMBL" id="JACGWN010000010">
    <property type="protein sequence ID" value="KAL0428605.1"/>
    <property type="molecule type" value="Genomic_DNA"/>
</dbReference>
<accession>A0AAW2VH08</accession>
<reference evidence="1" key="2">
    <citation type="journal article" date="2024" name="Plant">
        <title>Genomic evolution and insights into agronomic trait innovations of Sesamum species.</title>
        <authorList>
            <person name="Miao H."/>
            <person name="Wang L."/>
            <person name="Qu L."/>
            <person name="Liu H."/>
            <person name="Sun Y."/>
            <person name="Le M."/>
            <person name="Wang Q."/>
            <person name="Wei S."/>
            <person name="Zheng Y."/>
            <person name="Lin W."/>
            <person name="Duan Y."/>
            <person name="Cao H."/>
            <person name="Xiong S."/>
            <person name="Wang X."/>
            <person name="Wei L."/>
            <person name="Li C."/>
            <person name="Ma Q."/>
            <person name="Ju M."/>
            <person name="Zhao R."/>
            <person name="Li G."/>
            <person name="Mu C."/>
            <person name="Tian Q."/>
            <person name="Mei H."/>
            <person name="Zhang T."/>
            <person name="Gao T."/>
            <person name="Zhang H."/>
        </authorList>
    </citation>
    <scope>NUCLEOTIDE SEQUENCE</scope>
    <source>
        <strain evidence="1">KEN1</strain>
    </source>
</reference>
<reference evidence="1" key="1">
    <citation type="submission" date="2020-06" db="EMBL/GenBank/DDBJ databases">
        <authorList>
            <person name="Li T."/>
            <person name="Hu X."/>
            <person name="Zhang T."/>
            <person name="Song X."/>
            <person name="Zhang H."/>
            <person name="Dai N."/>
            <person name="Sheng W."/>
            <person name="Hou X."/>
            <person name="Wei L."/>
        </authorList>
    </citation>
    <scope>NUCLEOTIDE SEQUENCE</scope>
    <source>
        <strain evidence="1">KEN1</strain>
        <tissue evidence="1">Leaf</tissue>
    </source>
</reference>
<name>A0AAW2VH08_9LAMI</name>
<organism evidence="1">
    <name type="scientific">Sesamum latifolium</name>
    <dbReference type="NCBI Taxonomy" id="2727402"/>
    <lineage>
        <taxon>Eukaryota</taxon>
        <taxon>Viridiplantae</taxon>
        <taxon>Streptophyta</taxon>
        <taxon>Embryophyta</taxon>
        <taxon>Tracheophyta</taxon>
        <taxon>Spermatophyta</taxon>
        <taxon>Magnoliopsida</taxon>
        <taxon>eudicotyledons</taxon>
        <taxon>Gunneridae</taxon>
        <taxon>Pentapetalae</taxon>
        <taxon>asterids</taxon>
        <taxon>lamiids</taxon>
        <taxon>Lamiales</taxon>
        <taxon>Pedaliaceae</taxon>
        <taxon>Sesamum</taxon>
    </lineage>
</organism>
<protein>
    <submittedName>
        <fullName evidence="1">Uncharacterized protein</fullName>
    </submittedName>
</protein>